<dbReference type="EMBL" id="BAAANK010000015">
    <property type="protein sequence ID" value="GAA1847143.1"/>
    <property type="molecule type" value="Genomic_DNA"/>
</dbReference>
<sequence length="1155" mass="120962">MVSAWAVAVAVVALVAPFAAAVPAVAATDAVATVASSSASVSPAAVTSSVGEASAPAVRAPVAGTPARTARPAAAAPSAVRGATAEAESPGLRLSVTADPMPVAIGGIVTVTLTVTNLDLPADRETDRLAVSLDWRSSSFRPVAESGSSLWHLIGTSDGYRNWPETSGDRCLIEGVSVPGTTGQCVVRLRDTGVRPFGTTSADRGEFRATAAGWVDVSSEAFEFTPLGNDQVVTTAVAAAAETVYLLSVENYDYLGIAAVGDDEEVLGRFAVTSSEVAVRGLDDAELVVRLSWPQGMVLEDPPPAGCVTFGASALDCTIDDANVLPGLPDPPVDYDDLYQRVLREWDLHFTPPASQVERERLDSFDIEFVSGWTYTEPIIALASSRDAATSSPHGASGGGKASMTVVAPASREAPVMPAASPPPPGGIVMTSAWAAPDSTPFALLDQVFPTTTDLDAEYLSSAGGDEVAAVFTVTHRPEVTTVLTGSVVEVRLDWPDFVEPVADPVGCTSYVDHVCTIEGLDEPGATAEITMEFVVTAGAPDWGRFSASAGSVIVVEPNSDGDIEHEFPSSWILYSSRALTIDDALVTLDVVLSEDSVWEEGPMLMARVIPSRAVREDDGGDFWGDLIVGIAITWPDYLTPASIPSGCTAQTDGMVCEVTLEDPGPDPAMGVLIAFSVGPGVTDGIVRAEGAYLQEFDGEESEDLPVEWVVPDEEPVGGVDPFIALDVDVERDLVWEGGEDVGATVTATRTAFPDVRRDPFGDLAVEVLITWPEFLVPTAAPTGCESWDGTICVIVLPDPGSVVEIGLEFSVGSAPPGGLVPGVITAEAAGLLHRSDDGDQSLPTEWVGSDEDRVTRIRAEITLDLRLDRDPGYTGGKQLVVTTTLTREAAGPEFPGLEVGLDFDWAGYLTRTSQSGCASFSGTTCTVTGLDEPGASAIVRLTFSMPPPTLPPVPEVAPRTDDVAVDGVALSFAPPPVEPPPPPPEPAPWPPEGCFIADDGTCVCLDESEACPPEPALPEEPAAEPEPLDGTLPPAWIGQDREPFTVLQPNLLLAQSVVTPGDGIETYAKYLPPDAAVTFRWEGVPTSTPAVHWENPDDPTQARWSLVILRWQFAGARTLVMHSEDGLFADIPSTNQLLVVPRTGMGPDLVGRGG</sequence>
<evidence type="ECO:0000313" key="3">
    <source>
        <dbReference type="EMBL" id="GAA1847143.1"/>
    </source>
</evidence>
<dbReference type="Proteomes" id="UP001501746">
    <property type="component" value="Unassembled WGS sequence"/>
</dbReference>
<feature type="compositionally biased region" description="Low complexity" evidence="1">
    <location>
        <begin position="59"/>
        <end position="84"/>
    </location>
</feature>
<dbReference type="PANTHER" id="PTHR45725:SF18">
    <property type="entry name" value="ORC1-LIKE AAA ATPASE DOMAIN-CONTAINING PROTEIN"/>
    <property type="match status" value="1"/>
</dbReference>
<feature type="region of interest" description="Disordered" evidence="1">
    <location>
        <begin position="57"/>
        <end position="84"/>
    </location>
</feature>
<feature type="signal peptide" evidence="2">
    <location>
        <begin position="1"/>
        <end position="21"/>
    </location>
</feature>
<protein>
    <recommendedName>
        <fullName evidence="5">DUF11 domain-containing protein</fullName>
    </recommendedName>
</protein>
<keyword evidence="4" id="KW-1185">Reference proteome</keyword>
<feature type="region of interest" description="Disordered" evidence="1">
    <location>
        <begin position="1012"/>
        <end position="1031"/>
    </location>
</feature>
<accession>A0ABN2N2G6</accession>
<evidence type="ECO:0008006" key="5">
    <source>
        <dbReference type="Google" id="ProtNLM"/>
    </source>
</evidence>
<keyword evidence="2" id="KW-0732">Signal</keyword>
<dbReference type="PANTHER" id="PTHR45725">
    <property type="entry name" value="FORMIN HOMOLOGY 2 FAMILY MEMBER"/>
    <property type="match status" value="1"/>
</dbReference>
<proteinExistence type="predicted"/>
<name>A0ABN2N2G6_9MICO</name>
<dbReference type="InterPro" id="IPR051425">
    <property type="entry name" value="Formin_Homology"/>
</dbReference>
<evidence type="ECO:0000313" key="4">
    <source>
        <dbReference type="Proteomes" id="UP001501746"/>
    </source>
</evidence>
<organism evidence="3 4">
    <name type="scientific">Agromyces salentinus</name>
    <dbReference type="NCBI Taxonomy" id="269421"/>
    <lineage>
        <taxon>Bacteria</taxon>
        <taxon>Bacillati</taxon>
        <taxon>Actinomycetota</taxon>
        <taxon>Actinomycetes</taxon>
        <taxon>Micrococcales</taxon>
        <taxon>Microbacteriaceae</taxon>
        <taxon>Agromyces</taxon>
    </lineage>
</organism>
<evidence type="ECO:0000256" key="1">
    <source>
        <dbReference type="SAM" id="MobiDB-lite"/>
    </source>
</evidence>
<reference evidence="3 4" key="1">
    <citation type="journal article" date="2019" name="Int. J. Syst. Evol. Microbiol.">
        <title>The Global Catalogue of Microorganisms (GCM) 10K type strain sequencing project: providing services to taxonomists for standard genome sequencing and annotation.</title>
        <authorList>
            <consortium name="The Broad Institute Genomics Platform"/>
            <consortium name="The Broad Institute Genome Sequencing Center for Infectious Disease"/>
            <person name="Wu L."/>
            <person name="Ma J."/>
        </authorList>
    </citation>
    <scope>NUCLEOTIDE SEQUENCE [LARGE SCALE GENOMIC DNA]</scope>
    <source>
        <strain evidence="3 4">JCM 14323</strain>
    </source>
</reference>
<comment type="caution">
    <text evidence="3">The sequence shown here is derived from an EMBL/GenBank/DDBJ whole genome shotgun (WGS) entry which is preliminary data.</text>
</comment>
<feature type="chain" id="PRO_5045397749" description="DUF11 domain-containing protein" evidence="2">
    <location>
        <begin position="22"/>
        <end position="1155"/>
    </location>
</feature>
<gene>
    <name evidence="3" type="ORF">GCM10009750_36990</name>
</gene>
<evidence type="ECO:0000256" key="2">
    <source>
        <dbReference type="SAM" id="SignalP"/>
    </source>
</evidence>